<name>A0A368HAM3_ANCCA</name>
<keyword evidence="2" id="KW-1185">Reference proteome</keyword>
<evidence type="ECO:0000313" key="1">
    <source>
        <dbReference type="EMBL" id="RCN52758.1"/>
    </source>
</evidence>
<organism evidence="1 2">
    <name type="scientific">Ancylostoma caninum</name>
    <name type="common">Dog hookworm</name>
    <dbReference type="NCBI Taxonomy" id="29170"/>
    <lineage>
        <taxon>Eukaryota</taxon>
        <taxon>Metazoa</taxon>
        <taxon>Ecdysozoa</taxon>
        <taxon>Nematoda</taxon>
        <taxon>Chromadorea</taxon>
        <taxon>Rhabditida</taxon>
        <taxon>Rhabditina</taxon>
        <taxon>Rhabditomorpha</taxon>
        <taxon>Strongyloidea</taxon>
        <taxon>Ancylostomatidae</taxon>
        <taxon>Ancylostomatinae</taxon>
        <taxon>Ancylostoma</taxon>
    </lineage>
</organism>
<gene>
    <name evidence="1" type="ORF">ANCCAN_01135</name>
</gene>
<dbReference type="AlphaFoldDB" id="A0A368HAM3"/>
<protein>
    <submittedName>
        <fullName evidence="1">Uncharacterized protein</fullName>
    </submittedName>
</protein>
<sequence>MQYMRNTWLPPNDTFHGLWNHSNNEGTGKIIFAETSYTRIRHTFGARTPNLREMVKYCREELTMAKATEEHENKITFV</sequence>
<proteinExistence type="predicted"/>
<dbReference type="STRING" id="29170.A0A368HAM3"/>
<comment type="caution">
    <text evidence="1">The sequence shown here is derived from an EMBL/GenBank/DDBJ whole genome shotgun (WGS) entry which is preliminary data.</text>
</comment>
<dbReference type="Proteomes" id="UP000252519">
    <property type="component" value="Unassembled WGS sequence"/>
</dbReference>
<evidence type="ECO:0000313" key="2">
    <source>
        <dbReference type="Proteomes" id="UP000252519"/>
    </source>
</evidence>
<dbReference type="EMBL" id="JOJR01000005">
    <property type="protein sequence ID" value="RCN52758.1"/>
    <property type="molecule type" value="Genomic_DNA"/>
</dbReference>
<reference evidence="1 2" key="1">
    <citation type="submission" date="2014-10" db="EMBL/GenBank/DDBJ databases">
        <title>Draft genome of the hookworm Ancylostoma caninum.</title>
        <authorList>
            <person name="Mitreva M."/>
        </authorList>
    </citation>
    <scope>NUCLEOTIDE SEQUENCE [LARGE SCALE GENOMIC DNA]</scope>
    <source>
        <strain evidence="1 2">Baltimore</strain>
    </source>
</reference>
<accession>A0A368HAM3</accession>
<dbReference type="OrthoDB" id="6123510at2759"/>